<dbReference type="GO" id="GO:0046872">
    <property type="term" value="F:metal ion binding"/>
    <property type="evidence" value="ECO:0007669"/>
    <property type="project" value="UniProtKB-KW"/>
</dbReference>
<dbReference type="Proteomes" id="UP000191554">
    <property type="component" value="Unassembled WGS sequence"/>
</dbReference>
<dbReference type="Pfam" id="PF00753">
    <property type="entry name" value="Lactamase_B"/>
    <property type="match status" value="1"/>
</dbReference>
<keyword evidence="3" id="KW-0479">Metal-binding</keyword>
<evidence type="ECO:0000259" key="6">
    <source>
        <dbReference type="SMART" id="SM00849"/>
    </source>
</evidence>
<dbReference type="AlphaFoldDB" id="A0A1V4SFX9"/>
<dbReference type="InterPro" id="IPR036866">
    <property type="entry name" value="RibonucZ/Hydroxyglut_hydro"/>
</dbReference>
<dbReference type="GO" id="GO:0004416">
    <property type="term" value="F:hydroxyacylglutathione hydrolase activity"/>
    <property type="evidence" value="ECO:0007669"/>
    <property type="project" value="UniProtKB-EC"/>
</dbReference>
<keyword evidence="8" id="KW-1185">Reference proteome</keyword>
<keyword evidence="4 7" id="KW-0378">Hydrolase</keyword>
<accession>A0A1V4SFX9</accession>
<evidence type="ECO:0000256" key="5">
    <source>
        <dbReference type="ARBA" id="ARBA00022833"/>
    </source>
</evidence>
<comment type="caution">
    <text evidence="7">The sequence shown here is derived from an EMBL/GenBank/DDBJ whole genome shotgun (WGS) entry which is preliminary data.</text>
</comment>
<dbReference type="RefSeq" id="WP_080065889.1">
    <property type="nucleotide sequence ID" value="NZ_MZGX01000026.1"/>
</dbReference>
<dbReference type="EC" id="3.1.2.6" evidence="7"/>
<dbReference type="PANTHER" id="PTHR42978">
    <property type="entry name" value="QUORUM-QUENCHING LACTONASE YTNP-RELATED-RELATED"/>
    <property type="match status" value="1"/>
</dbReference>
<dbReference type="STRING" id="48256.CLHUN_34650"/>
<dbReference type="PANTHER" id="PTHR42978:SF2">
    <property type="entry name" value="102 KBASES UNSTABLE REGION: FROM 1 TO 119443"/>
    <property type="match status" value="1"/>
</dbReference>
<dbReference type="OrthoDB" id="9761531at2"/>
<protein>
    <submittedName>
        <fullName evidence="7">Hydroxyacylglutathione hydrolase</fullName>
        <ecNumber evidence="7">3.1.2.6</ecNumber>
    </submittedName>
</protein>
<comment type="cofactor">
    <cofactor evidence="1">
        <name>Zn(2+)</name>
        <dbReference type="ChEBI" id="CHEBI:29105"/>
    </cofactor>
</comment>
<feature type="domain" description="Metallo-beta-lactamase" evidence="6">
    <location>
        <begin position="33"/>
        <end position="215"/>
    </location>
</feature>
<proteinExistence type="inferred from homology"/>
<dbReference type="InterPro" id="IPR051013">
    <property type="entry name" value="MBL_superfamily_lactonases"/>
</dbReference>
<keyword evidence="5" id="KW-0862">Zinc</keyword>
<evidence type="ECO:0000313" key="8">
    <source>
        <dbReference type="Proteomes" id="UP000191554"/>
    </source>
</evidence>
<name>A0A1V4SFX9_RUMHU</name>
<evidence type="ECO:0000256" key="3">
    <source>
        <dbReference type="ARBA" id="ARBA00022723"/>
    </source>
</evidence>
<evidence type="ECO:0000256" key="1">
    <source>
        <dbReference type="ARBA" id="ARBA00001947"/>
    </source>
</evidence>
<dbReference type="SUPFAM" id="SSF56281">
    <property type="entry name" value="Metallo-hydrolase/oxidoreductase"/>
    <property type="match status" value="1"/>
</dbReference>
<dbReference type="InterPro" id="IPR001279">
    <property type="entry name" value="Metallo-B-lactamas"/>
</dbReference>
<dbReference type="SMART" id="SM00849">
    <property type="entry name" value="Lactamase_B"/>
    <property type="match status" value="1"/>
</dbReference>
<evidence type="ECO:0000256" key="4">
    <source>
        <dbReference type="ARBA" id="ARBA00022801"/>
    </source>
</evidence>
<organism evidence="7 8">
    <name type="scientific">Ruminiclostridium hungatei</name>
    <name type="common">Clostridium hungatei</name>
    <dbReference type="NCBI Taxonomy" id="48256"/>
    <lineage>
        <taxon>Bacteria</taxon>
        <taxon>Bacillati</taxon>
        <taxon>Bacillota</taxon>
        <taxon>Clostridia</taxon>
        <taxon>Eubacteriales</taxon>
        <taxon>Oscillospiraceae</taxon>
        <taxon>Ruminiclostridium</taxon>
    </lineage>
</organism>
<gene>
    <name evidence="7" type="primary">gloB_2</name>
    <name evidence="7" type="ORF">CLHUN_34650</name>
</gene>
<reference evidence="7 8" key="1">
    <citation type="submission" date="2017-03" db="EMBL/GenBank/DDBJ databases">
        <title>Genome sequence of Clostridium hungatei DSM 14427.</title>
        <authorList>
            <person name="Poehlein A."/>
            <person name="Daniel R."/>
        </authorList>
    </citation>
    <scope>NUCLEOTIDE SEQUENCE [LARGE SCALE GENOMIC DNA]</scope>
    <source>
        <strain evidence="7 8">DSM 14427</strain>
    </source>
</reference>
<comment type="similarity">
    <text evidence="2">Belongs to the metallo-beta-lactamase superfamily.</text>
</comment>
<dbReference type="EMBL" id="MZGX01000026">
    <property type="protein sequence ID" value="OPX42643.1"/>
    <property type="molecule type" value="Genomic_DNA"/>
</dbReference>
<evidence type="ECO:0000256" key="2">
    <source>
        <dbReference type="ARBA" id="ARBA00007749"/>
    </source>
</evidence>
<evidence type="ECO:0000313" key="7">
    <source>
        <dbReference type="EMBL" id="OPX42643.1"/>
    </source>
</evidence>
<dbReference type="Gene3D" id="3.60.15.10">
    <property type="entry name" value="Ribonuclease Z/Hydroxyacylglutathione hydrolase-like"/>
    <property type="match status" value="1"/>
</dbReference>
<sequence>MELYAVHYANEFKYADYRTIYHNDERTVLVPGFVFLYYVAKIGKQVVLFDTGFRSKETAKGFGTHLLDVEEEVLALTGGRADIIFITHEHFDHVENLELYQGAEIIVSKDAWKEIQKAYPRVTSQLMQTSKIQIVEDVFEVQGSFCFKVIGGHTKGSSVIYFREGEEKFVISGDETYLLDNFERQIPNGNVYSLEKNWEFIKQVHKEGIIPLPSHDSSVIEKYTRISQHIVRII</sequence>